<dbReference type="STRING" id="665118.SAMN02983003_0775"/>
<dbReference type="RefSeq" id="WP_072339161.1">
    <property type="nucleotide sequence ID" value="NZ_FPKU01000001.1"/>
</dbReference>
<accession>A0A1K2HVQ1</accession>
<dbReference type="SUPFAM" id="SSF55008">
    <property type="entry name" value="HMA, heavy metal-associated domain"/>
    <property type="match status" value="1"/>
</dbReference>
<dbReference type="InterPro" id="IPR017969">
    <property type="entry name" value="Heavy-metal-associated_CS"/>
</dbReference>
<keyword evidence="4" id="KW-1185">Reference proteome</keyword>
<dbReference type="AlphaFoldDB" id="A0A1K2HVQ1"/>
<dbReference type="EMBL" id="FPKU01000001">
    <property type="protein sequence ID" value="SFZ81916.1"/>
    <property type="molecule type" value="Genomic_DNA"/>
</dbReference>
<dbReference type="PROSITE" id="PS50846">
    <property type="entry name" value="HMA_2"/>
    <property type="match status" value="1"/>
</dbReference>
<dbReference type="Pfam" id="PF00403">
    <property type="entry name" value="HMA"/>
    <property type="match status" value="1"/>
</dbReference>
<dbReference type="OrthoDB" id="9801832at2"/>
<name>A0A1K2HVQ1_9HYPH</name>
<dbReference type="InterPro" id="IPR006121">
    <property type="entry name" value="HMA_dom"/>
</dbReference>
<proteinExistence type="predicted"/>
<dbReference type="Gene3D" id="3.30.70.100">
    <property type="match status" value="1"/>
</dbReference>
<gene>
    <name evidence="3" type="ORF">SAMN02983003_0775</name>
</gene>
<dbReference type="Proteomes" id="UP000183447">
    <property type="component" value="Unassembled WGS sequence"/>
</dbReference>
<evidence type="ECO:0000313" key="3">
    <source>
        <dbReference type="EMBL" id="SFZ81916.1"/>
    </source>
</evidence>
<protein>
    <submittedName>
        <fullName evidence="3">Copper chaperone</fullName>
    </submittedName>
</protein>
<dbReference type="PROSITE" id="PS01047">
    <property type="entry name" value="HMA_1"/>
    <property type="match status" value="1"/>
</dbReference>
<dbReference type="InterPro" id="IPR036163">
    <property type="entry name" value="HMA_dom_sf"/>
</dbReference>
<keyword evidence="1" id="KW-0479">Metal-binding</keyword>
<dbReference type="CDD" id="cd00371">
    <property type="entry name" value="HMA"/>
    <property type="match status" value="1"/>
</dbReference>
<evidence type="ECO:0000259" key="2">
    <source>
        <dbReference type="PROSITE" id="PS50846"/>
    </source>
</evidence>
<feature type="domain" description="HMA" evidence="2">
    <location>
        <begin position="6"/>
        <end position="69"/>
    </location>
</feature>
<organism evidence="3 4">
    <name type="scientific">Devosia enhydra</name>
    <dbReference type="NCBI Taxonomy" id="665118"/>
    <lineage>
        <taxon>Bacteria</taxon>
        <taxon>Pseudomonadati</taxon>
        <taxon>Pseudomonadota</taxon>
        <taxon>Alphaproteobacteria</taxon>
        <taxon>Hyphomicrobiales</taxon>
        <taxon>Devosiaceae</taxon>
        <taxon>Devosia</taxon>
    </lineage>
</organism>
<sequence>MATEQAPARFQVNDMTCGHCVGTVRNALAKALPDAAVDIDLEHHIVSVSGDARIARTAITDAGYTPEPV</sequence>
<reference evidence="3 4" key="1">
    <citation type="submission" date="2016-11" db="EMBL/GenBank/DDBJ databases">
        <authorList>
            <person name="Jaros S."/>
            <person name="Januszkiewicz K."/>
            <person name="Wedrychowicz H."/>
        </authorList>
    </citation>
    <scope>NUCLEOTIDE SEQUENCE [LARGE SCALE GENOMIC DNA]</scope>
    <source>
        <strain evidence="3 4">ATCC 23634</strain>
    </source>
</reference>
<dbReference type="GO" id="GO:0046872">
    <property type="term" value="F:metal ion binding"/>
    <property type="evidence" value="ECO:0007669"/>
    <property type="project" value="UniProtKB-KW"/>
</dbReference>
<evidence type="ECO:0000256" key="1">
    <source>
        <dbReference type="ARBA" id="ARBA00022723"/>
    </source>
</evidence>
<evidence type="ECO:0000313" key="4">
    <source>
        <dbReference type="Proteomes" id="UP000183447"/>
    </source>
</evidence>